<organism evidence="1 2">
    <name type="scientific">Streptacidiphilus alkalitolerans</name>
    <dbReference type="NCBI Taxonomy" id="3342712"/>
    <lineage>
        <taxon>Bacteria</taxon>
        <taxon>Bacillati</taxon>
        <taxon>Actinomycetota</taxon>
        <taxon>Actinomycetes</taxon>
        <taxon>Kitasatosporales</taxon>
        <taxon>Streptomycetaceae</taxon>
        <taxon>Streptacidiphilus</taxon>
    </lineage>
</organism>
<keyword evidence="1" id="KW-0418">Kinase</keyword>
<dbReference type="PROSITE" id="PS50885">
    <property type="entry name" value="HAMP"/>
    <property type="match status" value="1"/>
</dbReference>
<dbReference type="Gene3D" id="1.10.287.130">
    <property type="match status" value="1"/>
</dbReference>
<dbReference type="CDD" id="cd00082">
    <property type="entry name" value="HisKA"/>
    <property type="match status" value="1"/>
</dbReference>
<dbReference type="InterPro" id="IPR050428">
    <property type="entry name" value="TCS_sensor_his_kinase"/>
</dbReference>
<dbReference type="Gene3D" id="6.10.340.10">
    <property type="match status" value="1"/>
</dbReference>
<accession>A0ABV6VJ98</accession>
<dbReference type="SUPFAM" id="SSF55874">
    <property type="entry name" value="ATPase domain of HSP90 chaperone/DNA topoisomerase II/histidine kinase"/>
    <property type="match status" value="1"/>
</dbReference>
<proteinExistence type="predicted"/>
<dbReference type="PANTHER" id="PTHR45436">
    <property type="entry name" value="SENSOR HISTIDINE KINASE YKOH"/>
    <property type="match status" value="1"/>
</dbReference>
<gene>
    <name evidence="1" type="ORF">ACEZDG_31635</name>
</gene>
<reference evidence="1 2" key="1">
    <citation type="submission" date="2024-09" db="EMBL/GenBank/DDBJ databases">
        <authorList>
            <person name="Lee S.D."/>
        </authorList>
    </citation>
    <scope>NUCLEOTIDE SEQUENCE [LARGE SCALE GENOMIC DNA]</scope>
    <source>
        <strain evidence="1 2">N1-1</strain>
    </source>
</reference>
<sequence length="505" mass="53669">MNSPTVPPTPPTPPPLGRPSGTSVTGFRGPRRIPVPAGLRVRFSVAFAGVAALVAVLVGGLGYDAAANLIRHDRANDFTQSLEALTAAVAAPAALYPSDFQPSNQNHDQLEDRLTQSGDIGIQVLGPDGSVVEKGQPDQLPVTAADHALAAERRPGQVHDVTEDTGGDRYRVVTVSLGAGRGAVQLSERLSATDDLLDLLLERTALLATAVVLGAGAAGWWLAGRITRRLVRLTGAAEHVASTGQLDVEVPRRGADEIGRLGRAFDDMLGRLARSKDDQRRLVQDAGHELRTPLTSLRTNIAALRHLDRLPEESRAALLDDLATETRELSVLVNELVELAADRRETEESTEVELDVLAERVAELARRRTGREIVVEAAPVSLTGRPGALQRALTNLVENAAKFSPESAGILLRVTTERVTVLDRGSGIHEADIARIFDRFYRATSARSLPGSGLGLAIVKEVAESHGGGVFARNRPGPCGGAEIGFTLPTGQVATRRPANRTNDS</sequence>
<dbReference type="Pfam" id="PF02518">
    <property type="entry name" value="HATPase_c"/>
    <property type="match status" value="1"/>
</dbReference>
<dbReference type="SUPFAM" id="SSF158472">
    <property type="entry name" value="HAMP domain-like"/>
    <property type="match status" value="1"/>
</dbReference>
<dbReference type="Gene3D" id="3.30.565.10">
    <property type="entry name" value="Histidine kinase-like ATPase, C-terminal domain"/>
    <property type="match status" value="1"/>
</dbReference>
<protein>
    <submittedName>
        <fullName evidence="1">Sensor histidine kinase</fullName>
    </submittedName>
</protein>
<evidence type="ECO:0000313" key="1">
    <source>
        <dbReference type="EMBL" id="MFC1413822.1"/>
    </source>
</evidence>
<dbReference type="InterPro" id="IPR003661">
    <property type="entry name" value="HisK_dim/P_dom"/>
</dbReference>
<comment type="caution">
    <text evidence="1">The sequence shown here is derived from an EMBL/GenBank/DDBJ whole genome shotgun (WGS) entry which is preliminary data.</text>
</comment>
<dbReference type="GO" id="GO:0016301">
    <property type="term" value="F:kinase activity"/>
    <property type="evidence" value="ECO:0007669"/>
    <property type="project" value="UniProtKB-KW"/>
</dbReference>
<dbReference type="PROSITE" id="PS50109">
    <property type="entry name" value="HIS_KIN"/>
    <property type="match status" value="1"/>
</dbReference>
<dbReference type="InterPro" id="IPR036097">
    <property type="entry name" value="HisK_dim/P_sf"/>
</dbReference>
<dbReference type="Proteomes" id="UP001592582">
    <property type="component" value="Unassembled WGS sequence"/>
</dbReference>
<dbReference type="Pfam" id="PF00512">
    <property type="entry name" value="HisKA"/>
    <property type="match status" value="1"/>
</dbReference>
<dbReference type="SUPFAM" id="SSF47384">
    <property type="entry name" value="Homodimeric domain of signal transducing histidine kinase"/>
    <property type="match status" value="1"/>
</dbReference>
<dbReference type="Pfam" id="PF00672">
    <property type="entry name" value="HAMP"/>
    <property type="match status" value="1"/>
</dbReference>
<dbReference type="CDD" id="cd06225">
    <property type="entry name" value="HAMP"/>
    <property type="match status" value="1"/>
</dbReference>
<dbReference type="InterPro" id="IPR004358">
    <property type="entry name" value="Sig_transdc_His_kin-like_C"/>
</dbReference>
<dbReference type="PRINTS" id="PR00344">
    <property type="entry name" value="BCTRLSENSOR"/>
</dbReference>
<dbReference type="SMART" id="SM00304">
    <property type="entry name" value="HAMP"/>
    <property type="match status" value="1"/>
</dbReference>
<name>A0ABV6VJ98_9ACTN</name>
<dbReference type="InterPro" id="IPR003660">
    <property type="entry name" value="HAMP_dom"/>
</dbReference>
<dbReference type="EMBL" id="JBHEZX010000019">
    <property type="protein sequence ID" value="MFC1413822.1"/>
    <property type="molecule type" value="Genomic_DNA"/>
</dbReference>
<dbReference type="CDD" id="cd00075">
    <property type="entry name" value="HATPase"/>
    <property type="match status" value="1"/>
</dbReference>
<dbReference type="InterPro" id="IPR003594">
    <property type="entry name" value="HATPase_dom"/>
</dbReference>
<keyword evidence="2" id="KW-1185">Reference proteome</keyword>
<dbReference type="InterPro" id="IPR005467">
    <property type="entry name" value="His_kinase_dom"/>
</dbReference>
<evidence type="ECO:0000313" key="2">
    <source>
        <dbReference type="Proteomes" id="UP001592582"/>
    </source>
</evidence>
<dbReference type="SMART" id="SM00388">
    <property type="entry name" value="HisKA"/>
    <property type="match status" value="1"/>
</dbReference>
<dbReference type="SMART" id="SM00387">
    <property type="entry name" value="HATPase_c"/>
    <property type="match status" value="1"/>
</dbReference>
<dbReference type="InterPro" id="IPR036890">
    <property type="entry name" value="HATPase_C_sf"/>
</dbReference>
<dbReference type="PANTHER" id="PTHR45436:SF5">
    <property type="entry name" value="SENSOR HISTIDINE KINASE TRCS"/>
    <property type="match status" value="1"/>
</dbReference>
<keyword evidence="1" id="KW-0808">Transferase</keyword>